<gene>
    <name evidence="4" type="ORF">V22_36540</name>
</gene>
<dbReference type="Gene3D" id="3.40.50.1820">
    <property type="entry name" value="alpha/beta hydrolase"/>
    <property type="match status" value="1"/>
</dbReference>
<dbReference type="AlphaFoldDB" id="A0A517TDE3"/>
<dbReference type="EMBL" id="CP036316">
    <property type="protein sequence ID" value="QDT66387.1"/>
    <property type="molecule type" value="Genomic_DNA"/>
</dbReference>
<protein>
    <submittedName>
        <fullName evidence="4">Putative hydrolase</fullName>
    </submittedName>
</protein>
<keyword evidence="1" id="KW-0732">Signal</keyword>
<evidence type="ECO:0000313" key="4">
    <source>
        <dbReference type="EMBL" id="QDT66387.1"/>
    </source>
</evidence>
<reference evidence="4 5" key="1">
    <citation type="submission" date="2019-02" db="EMBL/GenBank/DDBJ databases">
        <title>Deep-cultivation of Planctomycetes and their phenomic and genomic characterization uncovers novel biology.</title>
        <authorList>
            <person name="Wiegand S."/>
            <person name="Jogler M."/>
            <person name="Boedeker C."/>
            <person name="Pinto D."/>
            <person name="Vollmers J."/>
            <person name="Rivas-Marin E."/>
            <person name="Kohn T."/>
            <person name="Peeters S.H."/>
            <person name="Heuer A."/>
            <person name="Rast P."/>
            <person name="Oberbeckmann S."/>
            <person name="Bunk B."/>
            <person name="Jeske O."/>
            <person name="Meyerdierks A."/>
            <person name="Storesund J.E."/>
            <person name="Kallscheuer N."/>
            <person name="Luecker S."/>
            <person name="Lage O.M."/>
            <person name="Pohl T."/>
            <person name="Merkel B.J."/>
            <person name="Hornburger P."/>
            <person name="Mueller R.-W."/>
            <person name="Bruemmer F."/>
            <person name="Labrenz M."/>
            <person name="Spormann A.M."/>
            <person name="Op den Camp H."/>
            <person name="Overmann J."/>
            <person name="Amann R."/>
            <person name="Jetten M.S.M."/>
            <person name="Mascher T."/>
            <person name="Medema M.H."/>
            <person name="Devos D.P."/>
            <person name="Kaster A.-K."/>
            <person name="Ovreas L."/>
            <person name="Rohde M."/>
            <person name="Galperin M.Y."/>
            <person name="Jogler C."/>
        </authorList>
    </citation>
    <scope>NUCLEOTIDE SEQUENCE [LARGE SCALE GENOMIC DNA]</scope>
    <source>
        <strain evidence="4 5">V22</strain>
    </source>
</reference>
<dbReference type="Proteomes" id="UP000319976">
    <property type="component" value="Chromosome"/>
</dbReference>
<feature type="domain" description="Dienelactone hydrolase" evidence="3">
    <location>
        <begin position="178"/>
        <end position="279"/>
    </location>
</feature>
<keyword evidence="5" id="KW-1185">Reference proteome</keyword>
<sequence length="301" mass="33775">MRSQYRVDWPPTHLLCMPAGRVRIFEVRRLSESAKPFTHGPINMNDQFLLCVALFAFFGLFATTSKAGEDFKAEVYQSAEGQELNYRIHVPEEQDASKRYPLVLFLHGAGERGSDNEKQLVHGVKDMLAYSRKTDTPFIIVAPQCPTGQQWVNTPWSAETHTMPEEPSEPMSLVIGLLEELQSTLPVDKSRLYATGLSMGGFGTWDIVQRKPDTFAAAIPICGGGDTAMADTIKDVPIWVFHGDEDRAVIVKRSRDMVAALEEVDGNVKYTEYEGVGHNSWTRTYTDDAVLEWLLSQNKED</sequence>
<evidence type="ECO:0000256" key="1">
    <source>
        <dbReference type="ARBA" id="ARBA00022729"/>
    </source>
</evidence>
<evidence type="ECO:0000313" key="5">
    <source>
        <dbReference type="Proteomes" id="UP000319976"/>
    </source>
</evidence>
<feature type="transmembrane region" description="Helical" evidence="2">
    <location>
        <begin position="47"/>
        <end position="64"/>
    </location>
</feature>
<accession>A0A517TDE3</accession>
<evidence type="ECO:0000256" key="2">
    <source>
        <dbReference type="SAM" id="Phobius"/>
    </source>
</evidence>
<dbReference type="KEGG" id="chya:V22_36540"/>
<keyword evidence="4" id="KW-0378">Hydrolase</keyword>
<keyword evidence="2" id="KW-0472">Membrane</keyword>
<keyword evidence="2" id="KW-1133">Transmembrane helix</keyword>
<name>A0A517TDE3_9PLAN</name>
<dbReference type="InterPro" id="IPR050955">
    <property type="entry name" value="Plant_Biomass_Hydrol_Est"/>
</dbReference>
<dbReference type="PANTHER" id="PTHR43037">
    <property type="entry name" value="UNNAMED PRODUCT-RELATED"/>
    <property type="match status" value="1"/>
</dbReference>
<dbReference type="InterPro" id="IPR002925">
    <property type="entry name" value="Dienelactn_hydro"/>
</dbReference>
<organism evidence="4 5">
    <name type="scientific">Calycomorphotria hydatis</name>
    <dbReference type="NCBI Taxonomy" id="2528027"/>
    <lineage>
        <taxon>Bacteria</taxon>
        <taxon>Pseudomonadati</taxon>
        <taxon>Planctomycetota</taxon>
        <taxon>Planctomycetia</taxon>
        <taxon>Planctomycetales</taxon>
        <taxon>Planctomycetaceae</taxon>
        <taxon>Calycomorphotria</taxon>
    </lineage>
</organism>
<proteinExistence type="predicted"/>
<dbReference type="InterPro" id="IPR029058">
    <property type="entry name" value="AB_hydrolase_fold"/>
</dbReference>
<dbReference type="PANTHER" id="PTHR43037:SF1">
    <property type="entry name" value="BLL1128 PROTEIN"/>
    <property type="match status" value="1"/>
</dbReference>
<evidence type="ECO:0000259" key="3">
    <source>
        <dbReference type="Pfam" id="PF01738"/>
    </source>
</evidence>
<dbReference type="Pfam" id="PF01738">
    <property type="entry name" value="DLH"/>
    <property type="match status" value="1"/>
</dbReference>
<dbReference type="GO" id="GO:0016787">
    <property type="term" value="F:hydrolase activity"/>
    <property type="evidence" value="ECO:0007669"/>
    <property type="project" value="UniProtKB-KW"/>
</dbReference>
<dbReference type="SUPFAM" id="SSF53474">
    <property type="entry name" value="alpha/beta-Hydrolases"/>
    <property type="match status" value="1"/>
</dbReference>
<keyword evidence="2" id="KW-0812">Transmembrane</keyword>